<dbReference type="GO" id="GO:0045202">
    <property type="term" value="C:synapse"/>
    <property type="evidence" value="ECO:0007669"/>
    <property type="project" value="GOC"/>
</dbReference>
<protein>
    <submittedName>
        <fullName evidence="4">Coiled-coil domain containing 107</fullName>
    </submittedName>
</protein>
<feature type="domain" description="Resistance to inhibitors of cholinesterase protein 3 N-terminal" evidence="3">
    <location>
        <begin position="16"/>
        <end position="171"/>
    </location>
</feature>
<dbReference type="Ensembl" id="ENSLACT00000001218.1">
    <property type="protein sequence ID" value="ENSLACP00000001207.1"/>
    <property type="gene ID" value="ENSLACG00000001083.1"/>
</dbReference>
<dbReference type="GO" id="GO:0007271">
    <property type="term" value="P:synaptic transmission, cholinergic"/>
    <property type="evidence" value="ECO:0007669"/>
    <property type="project" value="TreeGrafter"/>
</dbReference>
<feature type="transmembrane region" description="Helical" evidence="2">
    <location>
        <begin position="9"/>
        <end position="27"/>
    </location>
</feature>
<dbReference type="GO" id="GO:0043005">
    <property type="term" value="C:neuron projection"/>
    <property type="evidence" value="ECO:0007669"/>
    <property type="project" value="TreeGrafter"/>
</dbReference>
<dbReference type="PANTHER" id="PTHR21723">
    <property type="entry name" value="RESISTANCE TO INHIBITORS OF CHOLINESTERASE PROTEIN 3 RIC3"/>
    <property type="match status" value="1"/>
</dbReference>
<dbReference type="InterPro" id="IPR032763">
    <property type="entry name" value="RIC3_N"/>
</dbReference>
<feature type="region of interest" description="Disordered" evidence="1">
    <location>
        <begin position="231"/>
        <end position="274"/>
    </location>
</feature>
<dbReference type="EMBL" id="AFYH01229660">
    <property type="status" value="NOT_ANNOTATED_CDS"/>
    <property type="molecule type" value="Genomic_DNA"/>
</dbReference>
<dbReference type="HOGENOM" id="CLU_079920_0_0_1"/>
<dbReference type="Proteomes" id="UP000008672">
    <property type="component" value="Unassembled WGS sequence"/>
</dbReference>
<keyword evidence="2" id="KW-0812">Transmembrane</keyword>
<sequence length="311" mass="34397">MAQSAFQQTLVAAGVLLVVVVVVPRILGGGGGSGARNSGHFQPNHRMKAGLRQNPHLNPDSGGPNEKAHQNMQQQQQQQQAARSAMREDIKSGKVKGESKGFAFAIMPLYAIGVAVFAAFKFLKMKSKEEESSDNEKSKKGKKKTQETENQLSELEQRLAQTEKMLNSLLTQLDPLTTCVNSLANLQKNEIIAQLQSIKHLMKELDCSELNLKDDLCEEQLEDLMQSFAENDQETQASADWTASSSEEDPPGNDKAVDGKCENEDCKSSGRGPLLDSMVELMQVDADREVMIQDRLEQLKPTGLRRRNKNE</sequence>
<dbReference type="Pfam" id="PF15361">
    <property type="entry name" value="RIC3"/>
    <property type="match status" value="1"/>
</dbReference>
<dbReference type="OrthoDB" id="9904035at2759"/>
<evidence type="ECO:0000313" key="4">
    <source>
        <dbReference type="Ensembl" id="ENSLACP00000001207.1"/>
    </source>
</evidence>
<keyword evidence="5" id="KW-1185">Reference proteome</keyword>
<feature type="compositionally biased region" description="Basic and acidic residues" evidence="1">
    <location>
        <begin position="128"/>
        <end position="138"/>
    </location>
</feature>
<dbReference type="GeneTree" id="ENSGT00440000034107"/>
<feature type="compositionally biased region" description="Basic and acidic residues" evidence="1">
    <location>
        <begin position="255"/>
        <end position="268"/>
    </location>
</feature>
<dbReference type="EMBL" id="AFYH01229661">
    <property type="status" value="NOT_ANNOTATED_CDS"/>
    <property type="molecule type" value="Genomic_DNA"/>
</dbReference>
<dbReference type="GeneID" id="102355010"/>
<dbReference type="EMBL" id="AFYH01229663">
    <property type="status" value="NOT_ANNOTATED_CDS"/>
    <property type="molecule type" value="Genomic_DNA"/>
</dbReference>
<evidence type="ECO:0000256" key="2">
    <source>
        <dbReference type="SAM" id="Phobius"/>
    </source>
</evidence>
<reference evidence="5" key="1">
    <citation type="submission" date="2011-08" db="EMBL/GenBank/DDBJ databases">
        <title>The draft genome of Latimeria chalumnae.</title>
        <authorList>
            <person name="Di Palma F."/>
            <person name="Alfoldi J."/>
            <person name="Johnson J."/>
            <person name="Berlin A."/>
            <person name="Gnerre S."/>
            <person name="Jaffe D."/>
            <person name="MacCallum I."/>
            <person name="Young S."/>
            <person name="Walker B.J."/>
            <person name="Lander E."/>
            <person name="Lindblad-Toh K."/>
        </authorList>
    </citation>
    <scope>NUCLEOTIDE SEQUENCE [LARGE SCALE GENOMIC DNA]</scope>
    <source>
        <strain evidence="5">Wild caught</strain>
    </source>
</reference>
<dbReference type="EMBL" id="AFYH01229664">
    <property type="status" value="NOT_ANNOTATED_CDS"/>
    <property type="molecule type" value="Genomic_DNA"/>
</dbReference>
<feature type="region of interest" description="Disordered" evidence="1">
    <location>
        <begin position="128"/>
        <end position="151"/>
    </location>
</feature>
<dbReference type="STRING" id="7897.ENSLACP00000001207"/>
<keyword evidence="2" id="KW-1133">Transmembrane helix</keyword>
<proteinExistence type="predicted"/>
<dbReference type="InterPro" id="IPR026160">
    <property type="entry name" value="Ric3"/>
</dbReference>
<feature type="transmembrane region" description="Helical" evidence="2">
    <location>
        <begin position="102"/>
        <end position="123"/>
    </location>
</feature>
<evidence type="ECO:0000313" key="5">
    <source>
        <dbReference type="Proteomes" id="UP000008672"/>
    </source>
</evidence>
<name>H2ZUY6_LATCH</name>
<dbReference type="OMA" id="WEHSELI"/>
<dbReference type="PANTHER" id="PTHR21723:SF2">
    <property type="entry name" value="RESISTANCE TO INHIBITORS OF CHOLINESTERASE PROTEIN 3 N-TERMINAL DOMAIN-CONTAINING PROTEIN"/>
    <property type="match status" value="1"/>
</dbReference>
<dbReference type="eggNOG" id="ENOG502QQ24">
    <property type="taxonomic scope" value="Eukaryota"/>
</dbReference>
<feature type="compositionally biased region" description="Polar residues" evidence="1">
    <location>
        <begin position="231"/>
        <end position="245"/>
    </location>
</feature>
<dbReference type="GO" id="GO:0043025">
    <property type="term" value="C:neuronal cell body"/>
    <property type="evidence" value="ECO:0007669"/>
    <property type="project" value="TreeGrafter"/>
</dbReference>
<dbReference type="RefSeq" id="XP_006011409.1">
    <property type="nucleotide sequence ID" value="XM_006011347.3"/>
</dbReference>
<keyword evidence="2" id="KW-0472">Membrane</keyword>
<dbReference type="CTD" id="203260"/>
<gene>
    <name evidence="4" type="primary">CCDC107</name>
</gene>
<dbReference type="InParanoid" id="H2ZUY6"/>
<reference evidence="4" key="3">
    <citation type="submission" date="2025-09" db="UniProtKB">
        <authorList>
            <consortium name="Ensembl"/>
        </authorList>
    </citation>
    <scope>IDENTIFICATION</scope>
</reference>
<evidence type="ECO:0000259" key="3">
    <source>
        <dbReference type="Pfam" id="PF15361"/>
    </source>
</evidence>
<organism evidence="4 5">
    <name type="scientific">Latimeria chalumnae</name>
    <name type="common">Coelacanth</name>
    <dbReference type="NCBI Taxonomy" id="7897"/>
    <lineage>
        <taxon>Eukaryota</taxon>
        <taxon>Metazoa</taxon>
        <taxon>Chordata</taxon>
        <taxon>Craniata</taxon>
        <taxon>Vertebrata</taxon>
        <taxon>Euteleostomi</taxon>
        <taxon>Coelacanthiformes</taxon>
        <taxon>Coelacanthidae</taxon>
        <taxon>Latimeria</taxon>
    </lineage>
</organism>
<dbReference type="GO" id="GO:0034394">
    <property type="term" value="P:protein localization to cell surface"/>
    <property type="evidence" value="ECO:0007669"/>
    <property type="project" value="TreeGrafter"/>
</dbReference>
<evidence type="ECO:0000256" key="1">
    <source>
        <dbReference type="SAM" id="MobiDB-lite"/>
    </source>
</evidence>
<feature type="region of interest" description="Disordered" evidence="1">
    <location>
        <begin position="32"/>
        <end position="92"/>
    </location>
</feature>
<dbReference type="Bgee" id="ENSLACG00000001083">
    <property type="expression patterns" value="Expressed in chordate pharynx and 6 other cell types or tissues"/>
</dbReference>
<reference evidence="4" key="2">
    <citation type="submission" date="2025-08" db="UniProtKB">
        <authorList>
            <consortium name="Ensembl"/>
        </authorList>
    </citation>
    <scope>IDENTIFICATION</scope>
</reference>
<dbReference type="AlphaFoldDB" id="H2ZUY6"/>
<dbReference type="EMBL" id="AFYH01229662">
    <property type="status" value="NOT_ANNOTATED_CDS"/>
    <property type="molecule type" value="Genomic_DNA"/>
</dbReference>
<dbReference type="KEGG" id="lcm:102355010"/>
<accession>H2ZUY6</accession>